<feature type="region of interest" description="Disordered" evidence="1">
    <location>
        <begin position="206"/>
        <end position="230"/>
    </location>
</feature>
<feature type="compositionally biased region" description="Polar residues" evidence="1">
    <location>
        <begin position="214"/>
        <end position="228"/>
    </location>
</feature>
<comment type="caution">
    <text evidence="2">The sequence shown here is derived from an EMBL/GenBank/DDBJ whole genome shotgun (WGS) entry which is preliminary data.</text>
</comment>
<dbReference type="OrthoDB" id="6614499at2759"/>
<dbReference type="EMBL" id="LJIG01022732">
    <property type="protein sequence ID" value="KRT79002.1"/>
    <property type="molecule type" value="Genomic_DNA"/>
</dbReference>
<name>A0A0T6AV76_9SCAR</name>
<dbReference type="AlphaFoldDB" id="A0A0T6AV76"/>
<feature type="region of interest" description="Disordered" evidence="1">
    <location>
        <begin position="308"/>
        <end position="330"/>
    </location>
</feature>
<accession>A0A0T6AV76</accession>
<gene>
    <name evidence="2" type="ORF">AMK59_8564</name>
</gene>
<keyword evidence="3" id="KW-1185">Reference proteome</keyword>
<organism evidence="2 3">
    <name type="scientific">Oryctes borbonicus</name>
    <dbReference type="NCBI Taxonomy" id="1629725"/>
    <lineage>
        <taxon>Eukaryota</taxon>
        <taxon>Metazoa</taxon>
        <taxon>Ecdysozoa</taxon>
        <taxon>Arthropoda</taxon>
        <taxon>Hexapoda</taxon>
        <taxon>Insecta</taxon>
        <taxon>Pterygota</taxon>
        <taxon>Neoptera</taxon>
        <taxon>Endopterygota</taxon>
        <taxon>Coleoptera</taxon>
        <taxon>Polyphaga</taxon>
        <taxon>Scarabaeiformia</taxon>
        <taxon>Scarabaeidae</taxon>
        <taxon>Dynastinae</taxon>
        <taxon>Oryctes</taxon>
    </lineage>
</organism>
<dbReference type="Proteomes" id="UP000051574">
    <property type="component" value="Unassembled WGS sequence"/>
</dbReference>
<feature type="region of interest" description="Disordered" evidence="1">
    <location>
        <begin position="336"/>
        <end position="355"/>
    </location>
</feature>
<reference evidence="2 3" key="1">
    <citation type="submission" date="2015-09" db="EMBL/GenBank/DDBJ databases">
        <title>Draft genome of the scarab beetle Oryctes borbonicus.</title>
        <authorList>
            <person name="Meyer J.M."/>
            <person name="Markov G.V."/>
            <person name="Baskaran P."/>
            <person name="Herrmann M."/>
            <person name="Sommer R.J."/>
            <person name="Roedelsperger C."/>
        </authorList>
    </citation>
    <scope>NUCLEOTIDE SEQUENCE [LARGE SCALE GENOMIC DNA]</scope>
    <source>
        <strain evidence="2">OB123</strain>
        <tissue evidence="2">Whole animal</tissue>
    </source>
</reference>
<evidence type="ECO:0000256" key="1">
    <source>
        <dbReference type="SAM" id="MobiDB-lite"/>
    </source>
</evidence>
<evidence type="ECO:0000313" key="3">
    <source>
        <dbReference type="Proteomes" id="UP000051574"/>
    </source>
</evidence>
<sequence length="475" mass="53171">NLVKTITSSFVEIKKDVINRNSKKNLNFNELPSSTEKENIDLASGIINNNVNESTDGVVRIKEEVMLETIHKDDHKPDITTDTLNDTFTMLSDKGDVTDGNDTTFTIEEVLLKESPPPKFTAFKIQELDDTKEFDVIQPKRLSISQRLSKSMKPLKSQKFSNLSKINKSSRVTSVASARVPKISNSKAIQLYDILGNGQVDRSLKADTNEQNKSDSILESPPSGSSTPKILKNHAMKSLLKNTLRKNNVSFADLPSISTNSNTNQNSGIPKITYRKMPNFAAIHKKTFQKMENISDYQHRKSERAKLLLSGSKPQKTSPAPLSPKNKEIKRGLLPSFNKTRDTPTKQALNHAQPLKKETVRIVKKSPSTTTINQIPTNKIPVKARPIKVNNFVTTSQVDLNISASESTSSKGKVALTRFGFKVPLTNKKEEIVKTIMTKARALPNNHTKNEQRAVIKGVRSNRRFDLLMKMRLNK</sequence>
<evidence type="ECO:0000313" key="2">
    <source>
        <dbReference type="EMBL" id="KRT79002.1"/>
    </source>
</evidence>
<protein>
    <submittedName>
        <fullName evidence="2">Uncharacterized protein</fullName>
    </submittedName>
</protein>
<feature type="non-terminal residue" evidence="2">
    <location>
        <position position="1"/>
    </location>
</feature>
<proteinExistence type="predicted"/>